<dbReference type="InterPro" id="IPR029044">
    <property type="entry name" value="Nucleotide-diphossugar_trans"/>
</dbReference>
<dbReference type="InterPro" id="IPR001173">
    <property type="entry name" value="Glyco_trans_2-like"/>
</dbReference>
<dbReference type="SUPFAM" id="SSF53448">
    <property type="entry name" value="Nucleotide-diphospho-sugar transferases"/>
    <property type="match status" value="1"/>
</dbReference>
<comment type="caution">
    <text evidence="2">The sequence shown here is derived from an EMBL/GenBank/DDBJ whole genome shotgun (WGS) entry which is preliminary data.</text>
</comment>
<dbReference type="Proteomes" id="UP000245754">
    <property type="component" value="Unassembled WGS sequence"/>
</dbReference>
<evidence type="ECO:0000259" key="1">
    <source>
        <dbReference type="Pfam" id="PF00535"/>
    </source>
</evidence>
<keyword evidence="3" id="KW-1185">Reference proteome</keyword>
<proteinExistence type="predicted"/>
<dbReference type="PANTHER" id="PTHR10859:SF91">
    <property type="entry name" value="DOLICHYL-PHOSPHATE BETA-GLUCOSYLTRANSFERASE"/>
    <property type="match status" value="1"/>
</dbReference>
<dbReference type="Pfam" id="PF00535">
    <property type="entry name" value="Glycos_transf_2"/>
    <property type="match status" value="1"/>
</dbReference>
<feature type="domain" description="Glycosyltransferase 2-like" evidence="1">
    <location>
        <begin position="21"/>
        <end position="138"/>
    </location>
</feature>
<evidence type="ECO:0000313" key="2">
    <source>
        <dbReference type="EMBL" id="PWK37427.1"/>
    </source>
</evidence>
<sequence>MTDATMTHAKPSGTADFRPVVLVPVFNHERAIGAMVDAILTHPVPCLLIDDGSSERCAAVLRDLAATHADRVTLIRLDRNQGKGAAVMAGFEAALRAGYTHALQIDADGQHDAGCIPAFFDVAQRHPDAIVCGTPVYDASVPRGRLIGRYVTHVWVWIHTLSFAIRDSMCGLRVYPLASVVPLVRTQRIGHRMEFDTEVIVHLVWRGAPVLNIATPVTYPIDGVSHFRMWRDNVRISWMHTRLFFGMLGRLPTLVARKLARKLA</sequence>
<dbReference type="GO" id="GO:0016740">
    <property type="term" value="F:transferase activity"/>
    <property type="evidence" value="ECO:0007669"/>
    <property type="project" value="UniProtKB-KW"/>
</dbReference>
<keyword evidence="2" id="KW-0808">Transferase</keyword>
<name>A0A316EXG9_9BURK</name>
<accession>A0A316EXG9</accession>
<dbReference type="EMBL" id="QGGT01000001">
    <property type="protein sequence ID" value="PWK37427.1"/>
    <property type="molecule type" value="Genomic_DNA"/>
</dbReference>
<dbReference type="GO" id="GO:0006487">
    <property type="term" value="P:protein N-linked glycosylation"/>
    <property type="evidence" value="ECO:0007669"/>
    <property type="project" value="TreeGrafter"/>
</dbReference>
<dbReference type="PANTHER" id="PTHR10859">
    <property type="entry name" value="GLYCOSYL TRANSFERASE"/>
    <property type="match status" value="1"/>
</dbReference>
<evidence type="ECO:0000313" key="3">
    <source>
        <dbReference type="Proteomes" id="UP000245754"/>
    </source>
</evidence>
<reference evidence="2 3" key="1">
    <citation type="submission" date="2018-05" db="EMBL/GenBank/DDBJ databases">
        <title>Genomic Encyclopedia of Type Strains, Phase IV (KMG-V): Genome sequencing to study the core and pangenomes of soil and plant-associated prokaryotes.</title>
        <authorList>
            <person name="Whitman W."/>
        </authorList>
    </citation>
    <scope>NUCLEOTIDE SEQUENCE [LARGE SCALE GENOMIC DNA]</scope>
    <source>
        <strain evidence="2 3">SLV-132</strain>
    </source>
</reference>
<dbReference type="Gene3D" id="3.90.550.10">
    <property type="entry name" value="Spore Coat Polysaccharide Biosynthesis Protein SpsA, Chain A"/>
    <property type="match status" value="1"/>
</dbReference>
<dbReference type="CDD" id="cd04179">
    <property type="entry name" value="DPM_DPG-synthase_like"/>
    <property type="match status" value="1"/>
</dbReference>
<protein>
    <submittedName>
        <fullName evidence="2">Glycosyltransferase involved in cell wall biosynthesis</fullName>
    </submittedName>
</protein>
<gene>
    <name evidence="2" type="ORF">C7419_1011309</name>
</gene>
<organism evidence="2 3">
    <name type="scientific">Cupriavidus plantarum</name>
    <dbReference type="NCBI Taxonomy" id="942865"/>
    <lineage>
        <taxon>Bacteria</taxon>
        <taxon>Pseudomonadati</taxon>
        <taxon>Pseudomonadota</taxon>
        <taxon>Betaproteobacteria</taxon>
        <taxon>Burkholderiales</taxon>
        <taxon>Burkholderiaceae</taxon>
        <taxon>Cupriavidus</taxon>
    </lineage>
</organism>
<dbReference type="AlphaFoldDB" id="A0A316EXG9"/>
<dbReference type="RefSeq" id="WP_258307868.1">
    <property type="nucleotide sequence ID" value="NZ_QGGT01000001.1"/>
</dbReference>